<feature type="transmembrane region" description="Helical" evidence="6">
    <location>
        <begin position="272"/>
        <end position="294"/>
    </location>
</feature>
<dbReference type="Pfam" id="PF13246">
    <property type="entry name" value="Cation_ATPase"/>
    <property type="match status" value="1"/>
</dbReference>
<dbReference type="SUPFAM" id="SSF81665">
    <property type="entry name" value="Calcium ATPase, transmembrane domain M"/>
    <property type="match status" value="1"/>
</dbReference>
<dbReference type="Gene3D" id="3.40.1110.10">
    <property type="entry name" value="Calcium-transporting ATPase, cytoplasmic domain N"/>
    <property type="match status" value="1"/>
</dbReference>
<feature type="transmembrane region" description="Helical" evidence="6">
    <location>
        <begin position="748"/>
        <end position="768"/>
    </location>
</feature>
<proteinExistence type="predicted"/>
<gene>
    <name evidence="8" type="ORF">CTDIVETGP_2653</name>
</gene>
<dbReference type="AlphaFoldDB" id="W6N773"/>
<dbReference type="Proteomes" id="UP000019482">
    <property type="component" value="Unassembled WGS sequence"/>
</dbReference>
<dbReference type="SMART" id="SM00831">
    <property type="entry name" value="Cation_ATPase_N"/>
    <property type="match status" value="1"/>
</dbReference>
<dbReference type="GO" id="GO:0005388">
    <property type="term" value="F:P-type calcium transporter activity"/>
    <property type="evidence" value="ECO:0007669"/>
    <property type="project" value="TreeGrafter"/>
</dbReference>
<dbReference type="Gene3D" id="2.70.150.10">
    <property type="entry name" value="Calcium-transporting ATPase, cytoplasmic transduction domain A"/>
    <property type="match status" value="1"/>
</dbReference>
<dbReference type="InterPro" id="IPR036412">
    <property type="entry name" value="HAD-like_sf"/>
</dbReference>
<dbReference type="EMBL" id="CBXI010000043">
    <property type="protein sequence ID" value="CDL92583.1"/>
    <property type="molecule type" value="Genomic_DNA"/>
</dbReference>
<dbReference type="InterPro" id="IPR023299">
    <property type="entry name" value="ATPase_P-typ_cyto_dom_N"/>
</dbReference>
<sequence>MVEWYGQSWSHIIKKLDSNSYYGLYDEQIEPHRKKYGKNEILIPETKSFFSLIIIQLKEPWVLYLLLSIVLSIYFKLFWEMLVTIVIFLVNVMCIALQKYKDQKDIKELKKMNMGNARVIRGGRTIRIPLEELVVGDIVIIGSGESVPADIRIIEANDLKVDECSVTGERVLSDKYSPKIEDKEISLSDMKNILFKSSIVAGGDATGVVIAVGMKTQISDIVKSFLEQKQNKNFFKSVISSILNMYIKFLFIGIFISNFLTYNWNRNIFQLIKQFAIVSISSFPIGFVIIIYLINNIFLKNIEKSNNVNFKDLSSIEKFSKVTVICEDKVGGFSKKRMDLSKVYGNDGFIDIDEETLKEDGVSENLYRMLDIGLLCNDTQLVNGEIENSKDDLTEIALVKFAQQNGIYKRKIEREHRRIFQISFDTDRRIMTSVNKMDKNYRASVKGAVDSILDRCTHIMKNGVELEITEDDINDIRTADISMSNDSLNVVGFAYRNFNYEPSLKENIESNLVFVGLMGFDNKLKDFAEDYVKKSDELSIKPIIITEDSKLTAFAVGRKLGIVSRLQQIISGVEIDNMDEEEFNRIGEKINIFSRISSKNKVEIIKALKNYGYITAITGWKLTDVPALKISDIGITNSRSNIVKRLSDVFIKDIDFMNLLKLIESCRKIMSEMRKILIYLASCSFGIAAFLIINTIAGTVKINEDLFLKSSIFNIFTMILSTLALIYQHDEESSEYISYVINKDIIKSKISFVCSRGVLMAVSAFISFKISEFLGSKFSLQIPFLVLNFCAVFFVYSFSNNNLFKNKLPNIIVSINFIFQICIILLWTKFSVIFEASYWIIVFVFAAIWFVLSLVNKFDKKEYYME</sequence>
<keyword evidence="9" id="KW-1185">Reference proteome</keyword>
<evidence type="ECO:0000256" key="2">
    <source>
        <dbReference type="ARBA" id="ARBA00022692"/>
    </source>
</evidence>
<feature type="transmembrane region" description="Helical" evidence="6">
    <location>
        <begin position="677"/>
        <end position="700"/>
    </location>
</feature>
<dbReference type="InterPro" id="IPR023214">
    <property type="entry name" value="HAD_sf"/>
</dbReference>
<evidence type="ECO:0000259" key="7">
    <source>
        <dbReference type="SMART" id="SM00831"/>
    </source>
</evidence>
<dbReference type="InterPro" id="IPR004014">
    <property type="entry name" value="ATPase_P-typ_cation-transptr_N"/>
</dbReference>
<feature type="transmembrane region" description="Helical" evidence="6">
    <location>
        <begin position="836"/>
        <end position="855"/>
    </location>
</feature>
<keyword evidence="2 6" id="KW-0812">Transmembrane</keyword>
<dbReference type="Gene3D" id="3.40.50.1000">
    <property type="entry name" value="HAD superfamily/HAD-like"/>
    <property type="match status" value="1"/>
</dbReference>
<organism evidence="8 9">
    <name type="scientific">Clostridium tyrobutyricum DIVETGP</name>
    <dbReference type="NCBI Taxonomy" id="1408889"/>
    <lineage>
        <taxon>Bacteria</taxon>
        <taxon>Bacillati</taxon>
        <taxon>Bacillota</taxon>
        <taxon>Clostridia</taxon>
        <taxon>Eubacteriales</taxon>
        <taxon>Clostridiaceae</taxon>
        <taxon>Clostridium</taxon>
    </lineage>
</organism>
<dbReference type="GeneID" id="29418792"/>
<accession>W6N773</accession>
<dbReference type="GO" id="GO:0005886">
    <property type="term" value="C:plasma membrane"/>
    <property type="evidence" value="ECO:0007669"/>
    <property type="project" value="TreeGrafter"/>
</dbReference>
<feature type="domain" description="Cation-transporting P-type ATPase N-terminal" evidence="7">
    <location>
        <begin position="3"/>
        <end position="77"/>
    </location>
</feature>
<evidence type="ECO:0000313" key="8">
    <source>
        <dbReference type="EMBL" id="CDL92583.1"/>
    </source>
</evidence>
<dbReference type="InterPro" id="IPR008250">
    <property type="entry name" value="ATPase_P-typ_transduc_dom_A_sf"/>
</dbReference>
<evidence type="ECO:0000256" key="6">
    <source>
        <dbReference type="SAM" id="Phobius"/>
    </source>
</evidence>
<dbReference type="RefSeq" id="WP_017894836.1">
    <property type="nucleotide sequence ID" value="NZ_CBXI010000043.1"/>
</dbReference>
<comment type="subcellular location">
    <subcellularLocation>
        <location evidence="1">Membrane</location>
        <topology evidence="1">Multi-pass membrane protein</topology>
    </subcellularLocation>
</comment>
<dbReference type="SUPFAM" id="SSF81660">
    <property type="entry name" value="Metal cation-transporting ATPase, ATP-binding domain N"/>
    <property type="match status" value="1"/>
</dbReference>
<keyword evidence="5 6" id="KW-0472">Membrane</keyword>
<dbReference type="PRINTS" id="PR00119">
    <property type="entry name" value="CATATPASE"/>
</dbReference>
<dbReference type="SUPFAM" id="SSF56784">
    <property type="entry name" value="HAD-like"/>
    <property type="match status" value="1"/>
</dbReference>
<feature type="transmembrane region" description="Helical" evidence="6">
    <location>
        <begin position="77"/>
        <end position="97"/>
    </location>
</feature>
<dbReference type="Pfam" id="PF00122">
    <property type="entry name" value="E1-E2_ATPase"/>
    <property type="match status" value="1"/>
</dbReference>
<feature type="transmembrane region" description="Helical" evidence="6">
    <location>
        <begin position="780"/>
        <end position="799"/>
    </location>
</feature>
<evidence type="ECO:0000256" key="4">
    <source>
        <dbReference type="ARBA" id="ARBA00022989"/>
    </source>
</evidence>
<protein>
    <submittedName>
        <fullName evidence="8">Probable calcium-transporting ATPase</fullName>
    </submittedName>
</protein>
<dbReference type="InterPro" id="IPR023298">
    <property type="entry name" value="ATPase_P-typ_TM_dom_sf"/>
</dbReference>
<keyword evidence="4 6" id="KW-1133">Transmembrane helix</keyword>
<dbReference type="GO" id="GO:0000166">
    <property type="term" value="F:nucleotide binding"/>
    <property type="evidence" value="ECO:0007669"/>
    <property type="project" value="InterPro"/>
</dbReference>
<reference evidence="8 9" key="1">
    <citation type="journal article" date="2015" name="Genome Announc.">
        <title>Draft Genome Sequence of Clostridium tyrobutyricum Strain DIVETGP, Isolated from Cow's Milk for Grana Padano Production.</title>
        <authorList>
            <person name="Soggiu A."/>
            <person name="Piras C."/>
            <person name="Gaiarsa S."/>
            <person name="Sassera D."/>
            <person name="Roncada P."/>
            <person name="Bendixen E."/>
            <person name="Brasca M."/>
            <person name="Bonizzi L."/>
        </authorList>
    </citation>
    <scope>NUCLEOTIDE SEQUENCE [LARGE SCALE GENOMIC DNA]</scope>
    <source>
        <strain evidence="8 9">DIVETGP</strain>
    </source>
</reference>
<dbReference type="Pfam" id="PF00690">
    <property type="entry name" value="Cation_ATPase_N"/>
    <property type="match status" value="1"/>
</dbReference>
<evidence type="ECO:0000256" key="5">
    <source>
        <dbReference type="ARBA" id="ARBA00023136"/>
    </source>
</evidence>
<dbReference type="InterPro" id="IPR059000">
    <property type="entry name" value="ATPase_P-type_domA"/>
</dbReference>
<dbReference type="PANTHER" id="PTHR24093:SF506">
    <property type="entry name" value="CATION-TRANSPORTING ATPASE PMA1"/>
    <property type="match status" value="1"/>
</dbReference>
<dbReference type="OrthoDB" id="1937481at2"/>
<dbReference type="Gene3D" id="1.20.1110.10">
    <property type="entry name" value="Calcium-transporting ATPase, transmembrane domain"/>
    <property type="match status" value="1"/>
</dbReference>
<keyword evidence="3" id="KW-0460">Magnesium</keyword>
<evidence type="ECO:0000256" key="1">
    <source>
        <dbReference type="ARBA" id="ARBA00004141"/>
    </source>
</evidence>
<evidence type="ECO:0000313" key="9">
    <source>
        <dbReference type="Proteomes" id="UP000019482"/>
    </source>
</evidence>
<dbReference type="PANTHER" id="PTHR24093">
    <property type="entry name" value="CATION TRANSPORTING ATPASE"/>
    <property type="match status" value="1"/>
</dbReference>
<dbReference type="SUPFAM" id="SSF81653">
    <property type="entry name" value="Calcium ATPase, transduction domain A"/>
    <property type="match status" value="1"/>
</dbReference>
<feature type="transmembrane region" description="Helical" evidence="6">
    <location>
        <begin position="706"/>
        <end position="727"/>
    </location>
</feature>
<comment type="caution">
    <text evidence="8">The sequence shown here is derived from an EMBL/GenBank/DDBJ whole genome shotgun (WGS) entry which is preliminary data.</text>
</comment>
<feature type="transmembrane region" description="Helical" evidence="6">
    <location>
        <begin position="238"/>
        <end position="260"/>
    </location>
</feature>
<name>W6N773_CLOTY</name>
<evidence type="ECO:0000256" key="3">
    <source>
        <dbReference type="ARBA" id="ARBA00022842"/>
    </source>
</evidence>
<feature type="transmembrane region" description="Helical" evidence="6">
    <location>
        <begin position="811"/>
        <end position="830"/>
    </location>
</feature>